<dbReference type="Pfam" id="PF01344">
    <property type="entry name" value="Kelch_1"/>
    <property type="match status" value="1"/>
</dbReference>
<organism evidence="2 3">
    <name type="scientific">Reichenbachiella ulvae</name>
    <dbReference type="NCBI Taxonomy" id="2980104"/>
    <lineage>
        <taxon>Bacteria</taxon>
        <taxon>Pseudomonadati</taxon>
        <taxon>Bacteroidota</taxon>
        <taxon>Cytophagia</taxon>
        <taxon>Cytophagales</taxon>
        <taxon>Reichenbachiellaceae</taxon>
        <taxon>Reichenbachiella</taxon>
    </lineage>
</organism>
<proteinExistence type="predicted"/>
<keyword evidence="3" id="KW-1185">Reference proteome</keyword>
<gene>
    <name evidence="2" type="ORF">N7U62_21540</name>
</gene>
<evidence type="ECO:0000256" key="1">
    <source>
        <dbReference type="SAM" id="SignalP"/>
    </source>
</evidence>
<feature type="chain" id="PRO_5046311062" evidence="1">
    <location>
        <begin position="21"/>
        <end position="325"/>
    </location>
</feature>
<dbReference type="Proteomes" id="UP001300692">
    <property type="component" value="Unassembled WGS sequence"/>
</dbReference>
<keyword evidence="1" id="KW-0732">Signal</keyword>
<evidence type="ECO:0000313" key="2">
    <source>
        <dbReference type="EMBL" id="MCV9389263.1"/>
    </source>
</evidence>
<dbReference type="SUPFAM" id="SSF117281">
    <property type="entry name" value="Kelch motif"/>
    <property type="match status" value="1"/>
</dbReference>
<dbReference type="EMBL" id="JAOYOD010000001">
    <property type="protein sequence ID" value="MCV9389263.1"/>
    <property type="molecule type" value="Genomic_DNA"/>
</dbReference>
<dbReference type="Gene3D" id="2.120.10.80">
    <property type="entry name" value="Kelch-type beta propeller"/>
    <property type="match status" value="2"/>
</dbReference>
<comment type="caution">
    <text evidence="2">The sequence shown here is derived from an EMBL/GenBank/DDBJ whole genome shotgun (WGS) entry which is preliminary data.</text>
</comment>
<sequence>MYKSSLLLLCCCILQIKGFAQQFNTLDCEGQPHVRHEAGAVAVNGKLYLLGGRRIQAVDVFDPKTNVWDSLSKVPQEMHHFQPIVYKNRVYIVGAFTGGYPKESPIPHIWIYDPTTDQWSKGPEIPESRRRGGAACVLIQDELYLIGGIQLGHTSGTVAWVDRLNLETGEWKMLTDAPHRRDHVVAASDGKCIYVLGGRTTDYHEEGRFTAFFDTAQPAVDKLDLKSMKWETMQNPLPVASAGGTAIHANNHIYYTGGESDQKEAHDEVQVLDPKSDQWTIVAKLNQGRHGTSLVCIANSLYIASGSGNRGGGPELSSIESAQLP</sequence>
<name>A0ABT3D1E9_9BACT</name>
<dbReference type="Pfam" id="PF24681">
    <property type="entry name" value="Kelch_KLHDC2_KLHL20_DRC7"/>
    <property type="match status" value="1"/>
</dbReference>
<dbReference type="SMART" id="SM00612">
    <property type="entry name" value="Kelch"/>
    <property type="match status" value="4"/>
</dbReference>
<dbReference type="InterPro" id="IPR015915">
    <property type="entry name" value="Kelch-typ_b-propeller"/>
</dbReference>
<dbReference type="InterPro" id="IPR006652">
    <property type="entry name" value="Kelch_1"/>
</dbReference>
<dbReference type="PANTHER" id="PTHR45632">
    <property type="entry name" value="LD33804P"/>
    <property type="match status" value="1"/>
</dbReference>
<accession>A0ABT3D1E9</accession>
<protein>
    <submittedName>
        <fullName evidence="2">Galactose oxidase</fullName>
    </submittedName>
</protein>
<evidence type="ECO:0000313" key="3">
    <source>
        <dbReference type="Proteomes" id="UP001300692"/>
    </source>
</evidence>
<reference evidence="2 3" key="1">
    <citation type="submission" date="2022-10" db="EMBL/GenBank/DDBJ databases">
        <title>Comparative genomics and taxonomic characterization of three novel marine species of genus Reichenbachiella exhibiting antioxidant and polysaccharide degradation activities.</title>
        <authorList>
            <person name="Muhammad N."/>
            <person name="Lee Y.-J."/>
            <person name="Ko J."/>
            <person name="Kim S.-G."/>
        </authorList>
    </citation>
    <scope>NUCLEOTIDE SEQUENCE [LARGE SCALE GENOMIC DNA]</scope>
    <source>
        <strain evidence="2 3">ABR2-5</strain>
    </source>
</reference>
<feature type="signal peptide" evidence="1">
    <location>
        <begin position="1"/>
        <end position="20"/>
    </location>
</feature>
<dbReference type="RefSeq" id="WP_264140186.1">
    <property type="nucleotide sequence ID" value="NZ_JAOYOD010000001.1"/>
</dbReference>